<comment type="cofactor">
    <cofactor evidence="1">
        <name>Zn(2+)</name>
        <dbReference type="ChEBI" id="CHEBI:29105"/>
    </cofactor>
</comment>
<evidence type="ECO:0000256" key="4">
    <source>
        <dbReference type="ARBA" id="ARBA00022833"/>
    </source>
</evidence>
<dbReference type="GO" id="GO:0046872">
    <property type="term" value="F:metal ion binding"/>
    <property type="evidence" value="ECO:0007669"/>
    <property type="project" value="UniProtKB-KW"/>
</dbReference>
<dbReference type="Gene3D" id="3.30.70.360">
    <property type="match status" value="1"/>
</dbReference>
<keyword evidence="4" id="KW-0862">Zinc</keyword>
<dbReference type="InterPro" id="IPR001261">
    <property type="entry name" value="ArgE/DapE_CS"/>
</dbReference>
<evidence type="ECO:0000259" key="6">
    <source>
        <dbReference type="Pfam" id="PF07687"/>
    </source>
</evidence>
<dbReference type="SUPFAM" id="SSF55031">
    <property type="entry name" value="Bacterial exopeptidase dimerisation domain"/>
    <property type="match status" value="1"/>
</dbReference>
<gene>
    <name evidence="7" type="ORF">GOAMR_48_00840</name>
</gene>
<dbReference type="InterPro" id="IPR036264">
    <property type="entry name" value="Bact_exopeptidase_dim_dom"/>
</dbReference>
<dbReference type="GO" id="GO:0016787">
    <property type="term" value="F:hydrolase activity"/>
    <property type="evidence" value="ECO:0007669"/>
    <property type="project" value="UniProtKB-KW"/>
</dbReference>
<dbReference type="Pfam" id="PF07687">
    <property type="entry name" value="M20_dimer"/>
    <property type="match status" value="1"/>
</dbReference>
<dbReference type="PANTHER" id="PTHR43808:SF9">
    <property type="entry name" value="BLL0789 PROTEIN"/>
    <property type="match status" value="1"/>
</dbReference>
<dbReference type="InterPro" id="IPR050072">
    <property type="entry name" value="Peptidase_M20A"/>
</dbReference>
<evidence type="ECO:0000256" key="2">
    <source>
        <dbReference type="ARBA" id="ARBA00022723"/>
    </source>
</evidence>
<dbReference type="PANTHER" id="PTHR43808">
    <property type="entry name" value="ACETYLORNITHINE DEACETYLASE"/>
    <property type="match status" value="1"/>
</dbReference>
<evidence type="ECO:0000313" key="7">
    <source>
        <dbReference type="EMBL" id="GAB06173.1"/>
    </source>
</evidence>
<comment type="caution">
    <text evidence="7">The sequence shown here is derived from an EMBL/GenBank/DDBJ whole genome shotgun (WGS) entry which is preliminary data.</text>
</comment>
<proteinExistence type="predicted"/>
<dbReference type="Pfam" id="PF01546">
    <property type="entry name" value="Peptidase_M20"/>
    <property type="match status" value="1"/>
</dbReference>
<name>G7GRE8_9ACTN</name>
<feature type="active site" description="Proton acceptor" evidence="5">
    <location>
        <position position="144"/>
    </location>
</feature>
<feature type="domain" description="Peptidase M20 dimerisation" evidence="6">
    <location>
        <begin position="179"/>
        <end position="271"/>
    </location>
</feature>
<dbReference type="AlphaFoldDB" id="G7GRE8"/>
<protein>
    <submittedName>
        <fullName evidence="7">Peptidase M20 family protein</fullName>
    </submittedName>
</protein>
<dbReference type="SUPFAM" id="SSF53187">
    <property type="entry name" value="Zn-dependent exopeptidases"/>
    <property type="match status" value="1"/>
</dbReference>
<feature type="active site" evidence="5">
    <location>
        <position position="85"/>
    </location>
</feature>
<evidence type="ECO:0000256" key="5">
    <source>
        <dbReference type="PIRSR" id="PIRSR037238-1"/>
    </source>
</evidence>
<dbReference type="Proteomes" id="UP000006023">
    <property type="component" value="Unassembled WGS sequence"/>
</dbReference>
<dbReference type="InterPro" id="IPR011650">
    <property type="entry name" value="Peptidase_M20_dimer"/>
</dbReference>
<dbReference type="PROSITE" id="PS00758">
    <property type="entry name" value="ARGE_DAPE_CPG2_1"/>
    <property type="match status" value="1"/>
</dbReference>
<sequence>MDSPSGSARDRDFENMTDLERLQALVRIETPSLDSGAAARVVAVLAGWWRSVGAEVRIVDSASGPHLVAELSGTGDPVLLVGHCDTVWPHGTLTGDVPWVVDGDTVRGPGVYDMKSGLVVMLSAAERLRGRDHRAVRVVVVCDEEVGSPASRQLIDECTRGVSAVIGFESPHPDGALKVGRRGSTRLRLVVTGKASHAALDPGGGISAIDELVDQLGAVRELVADPALPGEVLCNVGTIGGGSAANVVPAHAEAEIGLRFVDPETERLVLEGLRALRPIRPGAALGVETLSHRPSWSPSASDTRWLGEIAAAAATIGQSLDGRPAAGAGDTNLIGSLGIATVDGFGPAGGGAHAVTEHASLRSLRSRIDLLELLLRSP</sequence>
<evidence type="ECO:0000256" key="1">
    <source>
        <dbReference type="ARBA" id="ARBA00001947"/>
    </source>
</evidence>
<dbReference type="eggNOG" id="COG0624">
    <property type="taxonomic scope" value="Bacteria"/>
</dbReference>
<dbReference type="RefSeq" id="WP_005188698.1">
    <property type="nucleotide sequence ID" value="NZ_BAED01000048.1"/>
</dbReference>
<evidence type="ECO:0000313" key="8">
    <source>
        <dbReference type="Proteomes" id="UP000006023"/>
    </source>
</evidence>
<reference evidence="7 8" key="1">
    <citation type="submission" date="2011-11" db="EMBL/GenBank/DDBJ databases">
        <title>Whole genome shotgun sequence of Gordonia amarae NBRC 15530.</title>
        <authorList>
            <person name="Takarada H."/>
            <person name="Hosoyama A."/>
            <person name="Tsuchikane K."/>
            <person name="Katsumata H."/>
            <person name="Yamazaki S."/>
            <person name="Fujita N."/>
        </authorList>
    </citation>
    <scope>NUCLEOTIDE SEQUENCE [LARGE SCALE GENOMIC DNA]</scope>
    <source>
        <strain evidence="7 8">NBRC 15530</strain>
    </source>
</reference>
<organism evidence="7 8">
    <name type="scientific">Gordonia amarae NBRC 15530</name>
    <dbReference type="NCBI Taxonomy" id="1075090"/>
    <lineage>
        <taxon>Bacteria</taxon>
        <taxon>Bacillati</taxon>
        <taxon>Actinomycetota</taxon>
        <taxon>Actinomycetes</taxon>
        <taxon>Mycobacteriales</taxon>
        <taxon>Gordoniaceae</taxon>
        <taxon>Gordonia</taxon>
    </lineage>
</organism>
<dbReference type="PIRSF" id="PIRSF037238">
    <property type="entry name" value="Carboxypeptidase_G2"/>
    <property type="match status" value="1"/>
</dbReference>
<dbReference type="InterPro" id="IPR017150">
    <property type="entry name" value="Pept_M20_glutamate_carboxypep"/>
</dbReference>
<keyword evidence="2" id="KW-0479">Metal-binding</keyword>
<accession>G7GRE8</accession>
<dbReference type="Gene3D" id="3.40.630.10">
    <property type="entry name" value="Zn peptidases"/>
    <property type="match status" value="1"/>
</dbReference>
<dbReference type="InterPro" id="IPR002933">
    <property type="entry name" value="Peptidase_M20"/>
</dbReference>
<keyword evidence="3" id="KW-0378">Hydrolase</keyword>
<evidence type="ECO:0000256" key="3">
    <source>
        <dbReference type="ARBA" id="ARBA00022801"/>
    </source>
</evidence>
<dbReference type="EMBL" id="BAED01000048">
    <property type="protein sequence ID" value="GAB06173.1"/>
    <property type="molecule type" value="Genomic_DNA"/>
</dbReference>
<dbReference type="STRING" id="1075090.GOAMR_48_00840"/>
<keyword evidence="8" id="KW-1185">Reference proteome</keyword>